<dbReference type="KEGG" id="vvy:VVA0943"/>
<gene>
    <name evidence="1" type="ordered locus">VVA0943</name>
</gene>
<dbReference type="HOGENOM" id="CLU_3223823_0_0_6"/>
<dbReference type="EMBL" id="BA000038">
    <property type="protein sequence ID" value="BAC96969.1"/>
    <property type="molecule type" value="Genomic_DNA"/>
</dbReference>
<evidence type="ECO:0000313" key="1">
    <source>
        <dbReference type="EMBL" id="BAC96969.1"/>
    </source>
</evidence>
<dbReference type="Proteomes" id="UP000002675">
    <property type="component" value="Chromosome II"/>
</dbReference>
<accession>Q7MDU3</accession>
<protein>
    <submittedName>
        <fullName evidence="1">Uncharacterized protein</fullName>
    </submittedName>
</protein>
<sequence length="44" mass="5311">MLLNRWDADCKMILERDEEKSQCQLSFSHGKVQYRQQVAIAERR</sequence>
<name>Q7MDU3_VIBVY</name>
<evidence type="ECO:0000313" key="2">
    <source>
        <dbReference type="Proteomes" id="UP000002675"/>
    </source>
</evidence>
<organism evidence="1 2">
    <name type="scientific">Vibrio vulnificus (strain YJ016)</name>
    <dbReference type="NCBI Taxonomy" id="196600"/>
    <lineage>
        <taxon>Bacteria</taxon>
        <taxon>Pseudomonadati</taxon>
        <taxon>Pseudomonadota</taxon>
        <taxon>Gammaproteobacteria</taxon>
        <taxon>Vibrionales</taxon>
        <taxon>Vibrionaceae</taxon>
        <taxon>Vibrio</taxon>
    </lineage>
</organism>
<reference evidence="1 2" key="1">
    <citation type="journal article" date="2003" name="Genome Res.">
        <title>Comparative genome analysis of Vibrio vulnificus, a marine pathogen.</title>
        <authorList>
            <person name="Chen C.Y."/>
            <person name="Wu K.M."/>
            <person name="Chang Y.C."/>
            <person name="Chang C.H."/>
            <person name="Tsai H.C."/>
            <person name="Liao T.L."/>
            <person name="Liu Y.M."/>
            <person name="Chen H.J."/>
            <person name="Shen A.B."/>
            <person name="Li J.C."/>
            <person name="Su T.L."/>
            <person name="Shao C.P."/>
            <person name="Lee C.T."/>
            <person name="Hor L.I."/>
            <person name="Tsai S.F."/>
        </authorList>
    </citation>
    <scope>NUCLEOTIDE SEQUENCE [LARGE SCALE GENOMIC DNA]</scope>
    <source>
        <strain evidence="1 2">YJ016</strain>
    </source>
</reference>
<dbReference type="AlphaFoldDB" id="Q7MDU3"/>
<proteinExistence type="predicted"/>